<evidence type="ECO:0000313" key="1">
    <source>
        <dbReference type="EMBL" id="KAG0567642.1"/>
    </source>
</evidence>
<dbReference type="Proteomes" id="UP000822688">
    <property type="component" value="Chromosome 7"/>
</dbReference>
<comment type="caution">
    <text evidence="1">The sequence shown here is derived from an EMBL/GenBank/DDBJ whole genome shotgun (WGS) entry which is preliminary data.</text>
</comment>
<reference evidence="1" key="1">
    <citation type="submission" date="2020-06" db="EMBL/GenBank/DDBJ databases">
        <title>WGS assembly of Ceratodon purpureus strain R40.</title>
        <authorList>
            <person name="Carey S.B."/>
            <person name="Jenkins J."/>
            <person name="Shu S."/>
            <person name="Lovell J.T."/>
            <person name="Sreedasyam A."/>
            <person name="Maumus F."/>
            <person name="Tiley G.P."/>
            <person name="Fernandez-Pozo N."/>
            <person name="Barry K."/>
            <person name="Chen C."/>
            <person name="Wang M."/>
            <person name="Lipzen A."/>
            <person name="Daum C."/>
            <person name="Saski C.A."/>
            <person name="Payton A.C."/>
            <person name="Mcbreen J.C."/>
            <person name="Conrad R.E."/>
            <person name="Kollar L.M."/>
            <person name="Olsson S."/>
            <person name="Huttunen S."/>
            <person name="Landis J.B."/>
            <person name="Wickett N.J."/>
            <person name="Johnson M.G."/>
            <person name="Rensing S.A."/>
            <person name="Grimwood J."/>
            <person name="Schmutz J."/>
            <person name="Mcdaniel S.F."/>
        </authorList>
    </citation>
    <scope>NUCLEOTIDE SEQUENCE</scope>
    <source>
        <strain evidence="1">R40</strain>
    </source>
</reference>
<protein>
    <submittedName>
        <fullName evidence="1">Uncharacterized protein</fullName>
    </submittedName>
</protein>
<sequence>MYCSFPRCFREGTGLVGEMAVWPTETSSCRQWFAVADFGHLPITRLPVSEPTRSQSSRCDFEGASIGTWVPN</sequence>
<keyword evidence="2" id="KW-1185">Reference proteome</keyword>
<organism evidence="1 2">
    <name type="scientific">Ceratodon purpureus</name>
    <name type="common">Fire moss</name>
    <name type="synonym">Dicranum purpureum</name>
    <dbReference type="NCBI Taxonomy" id="3225"/>
    <lineage>
        <taxon>Eukaryota</taxon>
        <taxon>Viridiplantae</taxon>
        <taxon>Streptophyta</taxon>
        <taxon>Embryophyta</taxon>
        <taxon>Bryophyta</taxon>
        <taxon>Bryophytina</taxon>
        <taxon>Bryopsida</taxon>
        <taxon>Dicranidae</taxon>
        <taxon>Pseudoditrichales</taxon>
        <taxon>Ditrichaceae</taxon>
        <taxon>Ceratodon</taxon>
    </lineage>
</organism>
<name>A0A8T0HF29_CERPU</name>
<accession>A0A8T0HF29</accession>
<dbReference type="AlphaFoldDB" id="A0A8T0HF29"/>
<dbReference type="EMBL" id="CM026428">
    <property type="protein sequence ID" value="KAG0567642.1"/>
    <property type="molecule type" value="Genomic_DNA"/>
</dbReference>
<gene>
    <name evidence="1" type="ORF">KC19_7G150800</name>
</gene>
<proteinExistence type="predicted"/>
<evidence type="ECO:0000313" key="2">
    <source>
        <dbReference type="Proteomes" id="UP000822688"/>
    </source>
</evidence>